<reference evidence="2" key="2">
    <citation type="journal article" date="2023" name="BMC Genomics">
        <title>Pest status, molecular evolution, and epigenetic factors derived from the genome assembly of Frankliniella fusca, a thysanopteran phytovirus vector.</title>
        <authorList>
            <person name="Catto M.A."/>
            <person name="Labadie P.E."/>
            <person name="Jacobson A.L."/>
            <person name="Kennedy G.G."/>
            <person name="Srinivasan R."/>
            <person name="Hunt B.G."/>
        </authorList>
    </citation>
    <scope>NUCLEOTIDE SEQUENCE</scope>
    <source>
        <strain evidence="2">PL_HMW_Pooled</strain>
    </source>
</reference>
<evidence type="ECO:0000256" key="1">
    <source>
        <dbReference type="SAM" id="MobiDB-lite"/>
    </source>
</evidence>
<reference evidence="2" key="1">
    <citation type="submission" date="2021-07" db="EMBL/GenBank/DDBJ databases">
        <authorList>
            <person name="Catto M.A."/>
            <person name="Jacobson A."/>
            <person name="Kennedy G."/>
            <person name="Labadie P."/>
            <person name="Hunt B.G."/>
            <person name="Srinivasan R."/>
        </authorList>
    </citation>
    <scope>NUCLEOTIDE SEQUENCE</scope>
    <source>
        <strain evidence="2">PL_HMW_Pooled</strain>
        <tissue evidence="2">Head</tissue>
    </source>
</reference>
<dbReference type="EMBL" id="JAHWGI010000994">
    <property type="protein sequence ID" value="KAK3920348.1"/>
    <property type="molecule type" value="Genomic_DNA"/>
</dbReference>
<name>A0AAE1HFV1_9NEOP</name>
<dbReference type="AlphaFoldDB" id="A0AAE1HFV1"/>
<evidence type="ECO:0000313" key="2">
    <source>
        <dbReference type="EMBL" id="KAK3920348.1"/>
    </source>
</evidence>
<comment type="caution">
    <text evidence="2">The sequence shown here is derived from an EMBL/GenBank/DDBJ whole genome shotgun (WGS) entry which is preliminary data.</text>
</comment>
<sequence length="396" mass="43889">MMLICTRVGHTRSRCAQQFRGAHGATASARGRAPHDVVLVVVVAILVVVHSAWDGEMQRDVRWSGLTWPASKRVLAARSAARGGRQRQPATCLAAASPLPSHPHRTGRARHDRPPPNIASIKDGFYIALEFNRVVGAKPKNNLLVEESSTSYSTILSSGGPRRRGSQLLSLFIMMSKTRSGGDANKQTVGEMSKNDLISIITECLKPVQETVKTLKKEVEGLRDDVDHYSYQLKLKDDKISDLERRIEESEQYSRRNNLRIFGVAEGPKEDTNQVVMDVAKKIGACSITVSQIDRSHRIGKPGSKPRPIIVKFIGYGPRRAMFSAKKALKGSGVTIREDLTKQRLDLLKQAAEAYYEKNVWTQDGVIMVKVGDNRPIRVRNASDLESLIEKHSPPS</sequence>
<dbReference type="Proteomes" id="UP001219518">
    <property type="component" value="Unassembled WGS sequence"/>
</dbReference>
<dbReference type="Gene3D" id="3.30.70.1820">
    <property type="entry name" value="L1 transposable element, RRM domain"/>
    <property type="match status" value="1"/>
</dbReference>
<evidence type="ECO:0000313" key="3">
    <source>
        <dbReference type="Proteomes" id="UP001219518"/>
    </source>
</evidence>
<dbReference type="InterPro" id="IPR004244">
    <property type="entry name" value="Transposase_22"/>
</dbReference>
<proteinExistence type="predicted"/>
<gene>
    <name evidence="2" type="ORF">KUF71_009635</name>
</gene>
<feature type="compositionally biased region" description="Basic residues" evidence="1">
    <location>
        <begin position="102"/>
        <end position="111"/>
    </location>
</feature>
<protein>
    <submittedName>
        <fullName evidence="2">Protein unc-13-like protein C</fullName>
    </submittedName>
</protein>
<organism evidence="2 3">
    <name type="scientific">Frankliniella fusca</name>
    <dbReference type="NCBI Taxonomy" id="407009"/>
    <lineage>
        <taxon>Eukaryota</taxon>
        <taxon>Metazoa</taxon>
        <taxon>Ecdysozoa</taxon>
        <taxon>Arthropoda</taxon>
        <taxon>Hexapoda</taxon>
        <taxon>Insecta</taxon>
        <taxon>Pterygota</taxon>
        <taxon>Neoptera</taxon>
        <taxon>Paraneoptera</taxon>
        <taxon>Thysanoptera</taxon>
        <taxon>Terebrantia</taxon>
        <taxon>Thripoidea</taxon>
        <taxon>Thripidae</taxon>
        <taxon>Frankliniella</taxon>
    </lineage>
</organism>
<feature type="region of interest" description="Disordered" evidence="1">
    <location>
        <begin position="81"/>
        <end position="115"/>
    </location>
</feature>
<accession>A0AAE1HFV1</accession>
<dbReference type="PANTHER" id="PTHR11505">
    <property type="entry name" value="L1 TRANSPOSABLE ELEMENT-RELATED"/>
    <property type="match status" value="1"/>
</dbReference>
<keyword evidence="3" id="KW-1185">Reference proteome</keyword>